<dbReference type="AlphaFoldDB" id="A0A0L0DQB5"/>
<evidence type="ECO:0000313" key="1">
    <source>
        <dbReference type="EMBL" id="KNC54504.1"/>
    </source>
</evidence>
<sequence length="78" mass="8603">MSTSTEDSAFELERVHLVQRITNGLVESVAIAKEVNANMRSLEEQTAALARWTTVWNGFRAELAAGHVQAVDMLQSSQ</sequence>
<name>A0A0L0DQB5_THETB</name>
<dbReference type="GeneID" id="25568715"/>
<dbReference type="EMBL" id="GL349490">
    <property type="protein sequence ID" value="KNC54504.1"/>
    <property type="molecule type" value="Genomic_DNA"/>
</dbReference>
<organism evidence="1 2">
    <name type="scientific">Thecamonas trahens ATCC 50062</name>
    <dbReference type="NCBI Taxonomy" id="461836"/>
    <lineage>
        <taxon>Eukaryota</taxon>
        <taxon>Apusozoa</taxon>
        <taxon>Apusomonadida</taxon>
        <taxon>Apusomonadidae</taxon>
        <taxon>Thecamonas</taxon>
    </lineage>
</organism>
<dbReference type="Proteomes" id="UP000054408">
    <property type="component" value="Unassembled WGS sequence"/>
</dbReference>
<proteinExistence type="predicted"/>
<gene>
    <name evidence="1" type="ORF">AMSG_10502</name>
</gene>
<protein>
    <submittedName>
        <fullName evidence="1">Uncharacterized protein</fullName>
    </submittedName>
</protein>
<dbReference type="RefSeq" id="XP_013753657.1">
    <property type="nucleotide sequence ID" value="XM_013898203.1"/>
</dbReference>
<keyword evidence="2" id="KW-1185">Reference proteome</keyword>
<evidence type="ECO:0000313" key="2">
    <source>
        <dbReference type="Proteomes" id="UP000054408"/>
    </source>
</evidence>
<accession>A0A0L0DQB5</accession>
<reference evidence="1 2" key="1">
    <citation type="submission" date="2010-05" db="EMBL/GenBank/DDBJ databases">
        <title>The Genome Sequence of Thecamonas trahens ATCC 50062.</title>
        <authorList>
            <consortium name="The Broad Institute Genome Sequencing Platform"/>
            <person name="Russ C."/>
            <person name="Cuomo C."/>
            <person name="Shea T."/>
            <person name="Young S.K."/>
            <person name="Zeng Q."/>
            <person name="Koehrsen M."/>
            <person name="Haas B."/>
            <person name="Borodovsky M."/>
            <person name="Guigo R."/>
            <person name="Alvarado L."/>
            <person name="Berlin A."/>
            <person name="Bochicchio J."/>
            <person name="Borenstein D."/>
            <person name="Chapman S."/>
            <person name="Chen Z."/>
            <person name="Freedman E."/>
            <person name="Gellesch M."/>
            <person name="Goldberg J."/>
            <person name="Griggs A."/>
            <person name="Gujja S."/>
            <person name="Heilman E."/>
            <person name="Heiman D."/>
            <person name="Hepburn T."/>
            <person name="Howarth C."/>
            <person name="Jen D."/>
            <person name="Larson L."/>
            <person name="Mehta T."/>
            <person name="Park D."/>
            <person name="Pearson M."/>
            <person name="Roberts A."/>
            <person name="Saif S."/>
            <person name="Shenoy N."/>
            <person name="Sisk P."/>
            <person name="Stolte C."/>
            <person name="Sykes S."/>
            <person name="Thomson T."/>
            <person name="Walk T."/>
            <person name="White J."/>
            <person name="Yandava C."/>
            <person name="Burger G."/>
            <person name="Gray M.W."/>
            <person name="Holland P.W.H."/>
            <person name="King N."/>
            <person name="Lang F.B.F."/>
            <person name="Roger A.J."/>
            <person name="Ruiz-Trillo I."/>
            <person name="Lander E."/>
            <person name="Nusbaum C."/>
        </authorList>
    </citation>
    <scope>NUCLEOTIDE SEQUENCE [LARGE SCALE GENOMIC DNA]</scope>
    <source>
        <strain evidence="1 2">ATCC 50062</strain>
    </source>
</reference>